<evidence type="ECO:0000256" key="1">
    <source>
        <dbReference type="SAM" id="MobiDB-lite"/>
    </source>
</evidence>
<name>A0A830GJT1_9EURY</name>
<reference evidence="2" key="2">
    <citation type="submission" date="2020-09" db="EMBL/GenBank/DDBJ databases">
        <authorList>
            <person name="Sun Q."/>
            <person name="Ohkuma M."/>
        </authorList>
    </citation>
    <scope>NUCLEOTIDE SEQUENCE</scope>
    <source>
        <strain evidence="2">JCM 17820</strain>
    </source>
</reference>
<proteinExistence type="predicted"/>
<reference evidence="2" key="1">
    <citation type="journal article" date="2014" name="Int. J. Syst. Evol. Microbiol.">
        <title>Complete genome sequence of Corynebacterium casei LMG S-19264T (=DSM 44701T), isolated from a smear-ripened cheese.</title>
        <authorList>
            <consortium name="US DOE Joint Genome Institute (JGI-PGF)"/>
            <person name="Walter F."/>
            <person name="Albersmeier A."/>
            <person name="Kalinowski J."/>
            <person name="Ruckert C."/>
        </authorList>
    </citation>
    <scope>NUCLEOTIDE SEQUENCE</scope>
    <source>
        <strain evidence="2">JCM 17820</strain>
    </source>
</reference>
<protein>
    <submittedName>
        <fullName evidence="2">Uncharacterized protein</fullName>
    </submittedName>
</protein>
<feature type="compositionally biased region" description="Polar residues" evidence="1">
    <location>
        <begin position="17"/>
        <end position="26"/>
    </location>
</feature>
<evidence type="ECO:0000313" key="2">
    <source>
        <dbReference type="EMBL" id="GGN92315.1"/>
    </source>
</evidence>
<dbReference type="Proteomes" id="UP000605784">
    <property type="component" value="Unassembled WGS sequence"/>
</dbReference>
<organism evidence="2 3">
    <name type="scientific">Haloarcula pellucida</name>
    <dbReference type="NCBI Taxonomy" id="1427151"/>
    <lineage>
        <taxon>Archaea</taxon>
        <taxon>Methanobacteriati</taxon>
        <taxon>Methanobacteriota</taxon>
        <taxon>Stenosarchaea group</taxon>
        <taxon>Halobacteria</taxon>
        <taxon>Halobacteriales</taxon>
        <taxon>Haloarculaceae</taxon>
        <taxon>Haloarcula</taxon>
    </lineage>
</organism>
<dbReference type="EMBL" id="BMOU01000002">
    <property type="protein sequence ID" value="GGN92315.1"/>
    <property type="molecule type" value="Genomic_DNA"/>
</dbReference>
<gene>
    <name evidence="2" type="ORF">GCM10009030_16460</name>
</gene>
<accession>A0A830GJT1</accession>
<keyword evidence="3" id="KW-1185">Reference proteome</keyword>
<evidence type="ECO:0000313" key="3">
    <source>
        <dbReference type="Proteomes" id="UP000605784"/>
    </source>
</evidence>
<comment type="caution">
    <text evidence="2">The sequence shown here is derived from an EMBL/GenBank/DDBJ whole genome shotgun (WGS) entry which is preliminary data.</text>
</comment>
<dbReference type="AlphaFoldDB" id="A0A830GJT1"/>
<dbReference type="RefSeq" id="WP_188996336.1">
    <property type="nucleotide sequence ID" value="NZ_BMOU01000002.1"/>
</dbReference>
<feature type="region of interest" description="Disordered" evidence="1">
    <location>
        <begin position="1"/>
        <end position="26"/>
    </location>
</feature>
<sequence length="88" mass="9524">MSENTTTDERSADEPTTGHSPPNLTRTKTVVGYYDATETIPVADHSTRSVAVETEDASATVMFECRDCGVTSSSVQRFKASECEGEDE</sequence>